<feature type="repeat" description="ANK" evidence="1">
    <location>
        <begin position="264"/>
        <end position="296"/>
    </location>
</feature>
<keyword evidence="1" id="KW-0040">ANK repeat</keyword>
<feature type="repeat" description="ANK" evidence="1">
    <location>
        <begin position="344"/>
        <end position="372"/>
    </location>
</feature>
<dbReference type="InterPro" id="IPR001496">
    <property type="entry name" value="SOCS_box"/>
</dbReference>
<feature type="repeat" description="ANK" evidence="1">
    <location>
        <begin position="100"/>
        <end position="133"/>
    </location>
</feature>
<sequence>MAFIPPPPPPPPMPEFLALSREKSSEKLTSFDLLGSSQLIDAINNHDIALLKELLEAGENINQQTMFGTPLSVAVRNNSIDIVKILVSDSKCDVNCRDYDGEMPLCLALRKCSTPDISLLLLSKGAKVDCLDSVTGFSLLATAIEHQQQEVVDAMIAGGCNVNIKDRNNITPLAHACLLPRPKALSESEDEVTEHLQVKRSLITTLFEAGADVNCCLGPPFNGCLLHMLILQRSTDSISLLLELNKNSQLFNNTVDINIVNSIEKNTPLHYAVATGNAAIVQLLTDHGAKLNEPNVFCDTPLSKALKDRLYDQSAIIKILIAAGADVNFEDSRRSSRRKGPCRPLFAAIENGDRSTVDLLLSYGADLSLCDFEGRCVVMPCLTNGLSIGLLHYIIDKMDELNVGYDISSYDYLEAAFHWSGHLQYLIDKGLDINAVGPKGHHVIHTNLVKWYPASLRILLENGLDPDLLSVAGDTMLSASAGLQSYWPAIQLLVQFGADLNRVFTKGEEEERLTPLQRAFVVEYEEQQCNAPSQFRYFINCGAVLTQHLSLWRDKFVADSQSSSGDSPADADAELAAYRNCLLRDLESLFSPLPLSMICRNVIRSCLLTCSPRGQILKSIQSLHLPSSTKSFLSYINVPTGHILR</sequence>
<protein>
    <recommendedName>
        <fullName evidence="2">SOCS box domain-containing protein</fullName>
    </recommendedName>
</protein>
<feature type="repeat" description="ANK" evidence="1">
    <location>
        <begin position="135"/>
        <end position="167"/>
    </location>
</feature>
<evidence type="ECO:0000313" key="4">
    <source>
        <dbReference type="Proteomes" id="UP000593567"/>
    </source>
</evidence>
<dbReference type="CDD" id="cd03587">
    <property type="entry name" value="SOCS"/>
    <property type="match status" value="1"/>
</dbReference>
<dbReference type="PANTHER" id="PTHR24118">
    <property type="entry name" value="POTE ANKYRIN DOMAIN"/>
    <property type="match status" value="1"/>
</dbReference>
<evidence type="ECO:0000313" key="3">
    <source>
        <dbReference type="EMBL" id="KAF6041595.1"/>
    </source>
</evidence>
<accession>A0A7J7KU29</accession>
<dbReference type="InterPro" id="IPR036770">
    <property type="entry name" value="Ankyrin_rpt-contain_sf"/>
</dbReference>
<gene>
    <name evidence="3" type="ORF">EB796_000108</name>
</gene>
<dbReference type="PANTHER" id="PTHR24118:SF99">
    <property type="entry name" value="POTE ANKYRIN DOMAIN FAMILY MEMBER 3C-RELATED"/>
    <property type="match status" value="1"/>
</dbReference>
<evidence type="ECO:0000256" key="1">
    <source>
        <dbReference type="PROSITE-ProRule" id="PRU00023"/>
    </source>
</evidence>
<feature type="domain" description="SOCS box" evidence="2">
    <location>
        <begin position="582"/>
        <end position="639"/>
    </location>
</feature>
<dbReference type="SMART" id="SM00248">
    <property type="entry name" value="ANK"/>
    <property type="match status" value="8"/>
</dbReference>
<dbReference type="Gene3D" id="1.25.40.20">
    <property type="entry name" value="Ankyrin repeat-containing domain"/>
    <property type="match status" value="3"/>
</dbReference>
<dbReference type="SUPFAM" id="SSF48403">
    <property type="entry name" value="Ankyrin repeat"/>
    <property type="match status" value="3"/>
</dbReference>
<dbReference type="PROSITE" id="PS50088">
    <property type="entry name" value="ANK_REPEAT"/>
    <property type="match status" value="5"/>
</dbReference>
<dbReference type="AlphaFoldDB" id="A0A7J7KU29"/>
<reference evidence="3" key="1">
    <citation type="submission" date="2020-06" db="EMBL/GenBank/DDBJ databases">
        <title>Draft genome of Bugula neritina, a colonial animal packing powerful symbionts and potential medicines.</title>
        <authorList>
            <person name="Rayko M."/>
        </authorList>
    </citation>
    <scope>NUCLEOTIDE SEQUENCE [LARGE SCALE GENOMIC DNA]</scope>
    <source>
        <strain evidence="3">Kwan_BN1</strain>
    </source>
</reference>
<dbReference type="Proteomes" id="UP000593567">
    <property type="component" value="Unassembled WGS sequence"/>
</dbReference>
<proteinExistence type="predicted"/>
<dbReference type="Pfam" id="PF07525">
    <property type="entry name" value="SOCS_box"/>
    <property type="match status" value="1"/>
</dbReference>
<dbReference type="Pfam" id="PF12796">
    <property type="entry name" value="Ank_2"/>
    <property type="match status" value="2"/>
</dbReference>
<feature type="repeat" description="ANK" evidence="1">
    <location>
        <begin position="300"/>
        <end position="332"/>
    </location>
</feature>
<organism evidence="3 4">
    <name type="scientific">Bugula neritina</name>
    <name type="common">Brown bryozoan</name>
    <name type="synonym">Sertularia neritina</name>
    <dbReference type="NCBI Taxonomy" id="10212"/>
    <lineage>
        <taxon>Eukaryota</taxon>
        <taxon>Metazoa</taxon>
        <taxon>Spiralia</taxon>
        <taxon>Lophotrochozoa</taxon>
        <taxon>Bryozoa</taxon>
        <taxon>Gymnolaemata</taxon>
        <taxon>Cheilostomatida</taxon>
        <taxon>Flustrina</taxon>
        <taxon>Buguloidea</taxon>
        <taxon>Bugulidae</taxon>
        <taxon>Bugula</taxon>
    </lineage>
</organism>
<name>A0A7J7KU29_BUGNE</name>
<dbReference type="PROSITE" id="PS50297">
    <property type="entry name" value="ANK_REP_REGION"/>
    <property type="match status" value="1"/>
</dbReference>
<dbReference type="EMBL" id="VXIV02000018">
    <property type="protein sequence ID" value="KAF6041595.1"/>
    <property type="molecule type" value="Genomic_DNA"/>
</dbReference>
<dbReference type="InterPro" id="IPR002110">
    <property type="entry name" value="Ankyrin_rpt"/>
</dbReference>
<dbReference type="OrthoDB" id="21416at2759"/>
<dbReference type="PRINTS" id="PR01415">
    <property type="entry name" value="ANKYRIN"/>
</dbReference>
<keyword evidence="4" id="KW-1185">Reference proteome</keyword>
<dbReference type="PROSITE" id="PS50225">
    <property type="entry name" value="SOCS"/>
    <property type="match status" value="1"/>
</dbReference>
<evidence type="ECO:0000259" key="2">
    <source>
        <dbReference type="PROSITE" id="PS50225"/>
    </source>
</evidence>
<comment type="caution">
    <text evidence="3">The sequence shown here is derived from an EMBL/GenBank/DDBJ whole genome shotgun (WGS) entry which is preliminary data.</text>
</comment>